<feature type="compositionally biased region" description="Acidic residues" evidence="1">
    <location>
        <begin position="142"/>
        <end position="151"/>
    </location>
</feature>
<proteinExistence type="predicted"/>
<evidence type="ECO:0000313" key="2">
    <source>
        <dbReference type="EMBL" id="PHT81097.1"/>
    </source>
</evidence>
<feature type="compositionally biased region" description="Polar residues" evidence="1">
    <location>
        <begin position="120"/>
        <end position="129"/>
    </location>
</feature>
<evidence type="ECO:0000313" key="3">
    <source>
        <dbReference type="Proteomes" id="UP000222542"/>
    </source>
</evidence>
<organism evidence="2 3">
    <name type="scientific">Capsicum annuum</name>
    <name type="common">Capsicum pepper</name>
    <dbReference type="NCBI Taxonomy" id="4072"/>
    <lineage>
        <taxon>Eukaryota</taxon>
        <taxon>Viridiplantae</taxon>
        <taxon>Streptophyta</taxon>
        <taxon>Embryophyta</taxon>
        <taxon>Tracheophyta</taxon>
        <taxon>Spermatophyta</taxon>
        <taxon>Magnoliopsida</taxon>
        <taxon>eudicotyledons</taxon>
        <taxon>Gunneridae</taxon>
        <taxon>Pentapetalae</taxon>
        <taxon>asterids</taxon>
        <taxon>lamiids</taxon>
        <taxon>Solanales</taxon>
        <taxon>Solanaceae</taxon>
        <taxon>Solanoideae</taxon>
        <taxon>Capsiceae</taxon>
        <taxon>Capsicum</taxon>
    </lineage>
</organism>
<reference evidence="2 3" key="1">
    <citation type="journal article" date="2014" name="Nat. Genet.">
        <title>Genome sequence of the hot pepper provides insights into the evolution of pungency in Capsicum species.</title>
        <authorList>
            <person name="Kim S."/>
            <person name="Park M."/>
            <person name="Yeom S.I."/>
            <person name="Kim Y.M."/>
            <person name="Lee J.M."/>
            <person name="Lee H.A."/>
            <person name="Seo E."/>
            <person name="Choi J."/>
            <person name="Cheong K."/>
            <person name="Kim K.T."/>
            <person name="Jung K."/>
            <person name="Lee G.W."/>
            <person name="Oh S.K."/>
            <person name="Bae C."/>
            <person name="Kim S.B."/>
            <person name="Lee H.Y."/>
            <person name="Kim S.Y."/>
            <person name="Kim M.S."/>
            <person name="Kang B.C."/>
            <person name="Jo Y.D."/>
            <person name="Yang H.B."/>
            <person name="Jeong H.J."/>
            <person name="Kang W.H."/>
            <person name="Kwon J.K."/>
            <person name="Shin C."/>
            <person name="Lim J.Y."/>
            <person name="Park J.H."/>
            <person name="Huh J.H."/>
            <person name="Kim J.S."/>
            <person name="Kim B.D."/>
            <person name="Cohen O."/>
            <person name="Paran I."/>
            <person name="Suh M.C."/>
            <person name="Lee S.B."/>
            <person name="Kim Y.K."/>
            <person name="Shin Y."/>
            <person name="Noh S.J."/>
            <person name="Park J."/>
            <person name="Seo Y.S."/>
            <person name="Kwon S.Y."/>
            <person name="Kim H.A."/>
            <person name="Park J.M."/>
            <person name="Kim H.J."/>
            <person name="Choi S.B."/>
            <person name="Bosland P.W."/>
            <person name="Reeves G."/>
            <person name="Jo S.H."/>
            <person name="Lee B.W."/>
            <person name="Cho H.T."/>
            <person name="Choi H.S."/>
            <person name="Lee M.S."/>
            <person name="Yu Y."/>
            <person name="Do Choi Y."/>
            <person name="Park B.S."/>
            <person name="van Deynze A."/>
            <person name="Ashrafi H."/>
            <person name="Hill T."/>
            <person name="Kim W.T."/>
            <person name="Pai H.S."/>
            <person name="Ahn H.K."/>
            <person name="Yeam I."/>
            <person name="Giovannoni J.J."/>
            <person name="Rose J.K."/>
            <person name="Sorensen I."/>
            <person name="Lee S.J."/>
            <person name="Kim R.W."/>
            <person name="Choi I.Y."/>
            <person name="Choi B.S."/>
            <person name="Lim J.S."/>
            <person name="Lee Y.H."/>
            <person name="Choi D."/>
        </authorList>
    </citation>
    <scope>NUCLEOTIDE SEQUENCE [LARGE SCALE GENOMIC DNA]</scope>
    <source>
        <strain evidence="3">cv. CM334</strain>
    </source>
</reference>
<reference evidence="2 3" key="2">
    <citation type="journal article" date="2017" name="Genome Biol.">
        <title>New reference genome sequences of hot pepper reveal the massive evolution of plant disease-resistance genes by retroduplication.</title>
        <authorList>
            <person name="Kim S."/>
            <person name="Park J."/>
            <person name="Yeom S.I."/>
            <person name="Kim Y.M."/>
            <person name="Seo E."/>
            <person name="Kim K.T."/>
            <person name="Kim M.S."/>
            <person name="Lee J.M."/>
            <person name="Cheong K."/>
            <person name="Shin H.S."/>
            <person name="Kim S.B."/>
            <person name="Han K."/>
            <person name="Lee J."/>
            <person name="Park M."/>
            <person name="Lee H.A."/>
            <person name="Lee H.Y."/>
            <person name="Lee Y."/>
            <person name="Oh S."/>
            <person name="Lee J.H."/>
            <person name="Choi E."/>
            <person name="Choi E."/>
            <person name="Lee S.E."/>
            <person name="Jeon J."/>
            <person name="Kim H."/>
            <person name="Choi G."/>
            <person name="Song H."/>
            <person name="Lee J."/>
            <person name="Lee S.C."/>
            <person name="Kwon J.K."/>
            <person name="Lee H.Y."/>
            <person name="Koo N."/>
            <person name="Hong Y."/>
            <person name="Kim R.W."/>
            <person name="Kang W.H."/>
            <person name="Huh J.H."/>
            <person name="Kang B.C."/>
            <person name="Yang T.J."/>
            <person name="Lee Y.H."/>
            <person name="Bennetzen J.L."/>
            <person name="Choi D."/>
        </authorList>
    </citation>
    <scope>NUCLEOTIDE SEQUENCE [LARGE SCALE GENOMIC DNA]</scope>
    <source>
        <strain evidence="3">cv. CM334</strain>
    </source>
</reference>
<dbReference type="EMBL" id="AYRZ02000005">
    <property type="protein sequence ID" value="PHT81097.1"/>
    <property type="molecule type" value="Genomic_DNA"/>
</dbReference>
<feature type="region of interest" description="Disordered" evidence="1">
    <location>
        <begin position="69"/>
        <end position="151"/>
    </location>
</feature>
<dbReference type="Gramene" id="PHT81097">
    <property type="protein sequence ID" value="PHT81097"/>
    <property type="gene ID" value="T459_14112"/>
</dbReference>
<evidence type="ECO:0000256" key="1">
    <source>
        <dbReference type="SAM" id="MobiDB-lite"/>
    </source>
</evidence>
<accession>A0A2G2ZGH3</accession>
<dbReference type="STRING" id="4072.A0A2G2ZGH3"/>
<comment type="caution">
    <text evidence="2">The sequence shown here is derived from an EMBL/GenBank/DDBJ whole genome shotgun (WGS) entry which is preliminary data.</text>
</comment>
<name>A0A2G2ZGH3_CAPAN</name>
<gene>
    <name evidence="2" type="ORF">T459_14112</name>
</gene>
<feature type="compositionally biased region" description="Polar residues" evidence="1">
    <location>
        <begin position="77"/>
        <end position="93"/>
    </location>
</feature>
<sequence>MEDMVVPPSTTDFLQRVLPDAMVHRLLYEANILTGRRVFGAQKKQTPESKKKVTSDNYYGTVIVKMNDSSAKEKQTKSANAKSAISLHVTQPVVSKPDAKEIDENSDTDSGGEMVDGILTSGTKSTYEIPSQEELSRRALADDDVEDEFRR</sequence>
<dbReference type="Proteomes" id="UP000222542">
    <property type="component" value="Unassembled WGS sequence"/>
</dbReference>
<keyword evidence="3" id="KW-1185">Reference proteome</keyword>
<dbReference type="AlphaFoldDB" id="A0A2G2ZGH3"/>
<protein>
    <submittedName>
        <fullName evidence="2">Uncharacterized protein</fullName>
    </submittedName>
</protein>